<gene>
    <name evidence="2" type="ORF">FOB19_07390</name>
</gene>
<dbReference type="AlphaFoldDB" id="A0A6N1MYW0"/>
<dbReference type="EMBL" id="CP054803">
    <property type="protein sequence ID" value="QKU23012.1"/>
    <property type="molecule type" value="Genomic_DNA"/>
</dbReference>
<dbReference type="InterPro" id="IPR027417">
    <property type="entry name" value="P-loop_NTPase"/>
</dbReference>
<dbReference type="PANTHER" id="PTHR37291:SF1">
    <property type="entry name" value="TYPE IV METHYL-DIRECTED RESTRICTION ENZYME ECOKMCRB SUBUNIT"/>
    <property type="match status" value="1"/>
</dbReference>
<dbReference type="Pfam" id="PF07728">
    <property type="entry name" value="AAA_5"/>
    <property type="match status" value="1"/>
</dbReference>
<name>A0A6N1MYW0_ACILW</name>
<evidence type="ECO:0000259" key="1">
    <source>
        <dbReference type="Pfam" id="PF07728"/>
    </source>
</evidence>
<dbReference type="GO" id="GO:0016887">
    <property type="term" value="F:ATP hydrolysis activity"/>
    <property type="evidence" value="ECO:0007669"/>
    <property type="project" value="InterPro"/>
</dbReference>
<protein>
    <submittedName>
        <fullName evidence="2">AAA family ATPase</fullName>
    </submittedName>
</protein>
<sequence length="527" mass="60456">MCKHPLNQILYGPAGTGKTYNTINYALSILDGRDPEKQQTQDDRDKFKRYMDEGRISFVTFHQSYGYEDFVEGIKVVSENNQLTYPIIPGIFKNICQLASANFKSNISEKFDLGNRAIWKMSLGRAGIEDDLYRSCLDNDVVLLGWGDDIDFTGCNELQTIKQKLTEFDYPINQLDTASSYVNTFKNKIKNGDLIVITDGNLKFRAIAEVIGAYEYDSEQEFSYHQVRKVKWLKSFLPSLKNEDYFKKIFSQSTVYNLENAVDKDKIQNLLTKGKNQKSNTDNKYVLIIDEINRGNISKIFGELITLIEESKRVGKAEALEIILPNSPNKKFGVPKNLYIIGTMNSSDRSLTSVDIALRRRFEFVEIMPKPEILKDIKITKENKVVEAIDVAKLLEVMNKRIKVLLDRDHCIGHAYFTELKPTSEKAAATVQELMQIFEKKIIPLLQEYFFDDWSKIKLVLGNNGMIKTEKLEKSLFPSMDDQLISNLESRNWEINQDLFKNEADLQAQIVSLLQIVTGVKAKENDL</sequence>
<organism evidence="2 3">
    <name type="scientific">Acinetobacter lwoffii</name>
    <dbReference type="NCBI Taxonomy" id="28090"/>
    <lineage>
        <taxon>Bacteria</taxon>
        <taxon>Pseudomonadati</taxon>
        <taxon>Pseudomonadota</taxon>
        <taxon>Gammaproteobacteria</taxon>
        <taxon>Moraxellales</taxon>
        <taxon>Moraxellaceae</taxon>
        <taxon>Acinetobacter</taxon>
    </lineage>
</organism>
<dbReference type="Proteomes" id="UP000509126">
    <property type="component" value="Chromosome"/>
</dbReference>
<dbReference type="SUPFAM" id="SSF52540">
    <property type="entry name" value="P-loop containing nucleoside triphosphate hydrolases"/>
    <property type="match status" value="1"/>
</dbReference>
<evidence type="ECO:0000313" key="2">
    <source>
        <dbReference type="EMBL" id="QKU23012.1"/>
    </source>
</evidence>
<reference evidence="2 3" key="1">
    <citation type="submission" date="2019-11" db="EMBL/GenBank/DDBJ databases">
        <title>FDA dAtabase for Regulatory Grade micrObial Sequences (FDA-ARGOS): Supporting development and validation of Infectious Disease Dx tests.</title>
        <authorList>
            <person name="Patel R."/>
            <person name="Rucinski S."/>
            <person name="Tallon L."/>
            <person name="Sadzewicz L."/>
            <person name="Vavikolanu K."/>
            <person name="Mehta A."/>
            <person name="Aluvathingal J."/>
            <person name="Nadendla S."/>
            <person name="Nandy P."/>
            <person name="Geyer C."/>
            <person name="Yan Y."/>
            <person name="Sichtig H."/>
        </authorList>
    </citation>
    <scope>NUCLEOTIDE SEQUENCE [LARGE SCALE GENOMIC DNA]</scope>
    <source>
        <strain evidence="2 3">FDAARGOS_557</strain>
    </source>
</reference>
<accession>A0A6N1MYW0</accession>
<dbReference type="REBASE" id="400637">
    <property type="entry name" value="Alw557McrBCP"/>
</dbReference>
<dbReference type="PANTHER" id="PTHR37291">
    <property type="entry name" value="5-METHYLCYTOSINE-SPECIFIC RESTRICTION ENZYME B"/>
    <property type="match status" value="1"/>
</dbReference>
<dbReference type="GO" id="GO:0005524">
    <property type="term" value="F:ATP binding"/>
    <property type="evidence" value="ECO:0007669"/>
    <property type="project" value="InterPro"/>
</dbReference>
<dbReference type="InterPro" id="IPR052934">
    <property type="entry name" value="Methyl-DNA_Rec/Restrict_Enz"/>
</dbReference>
<proteinExistence type="predicted"/>
<evidence type="ECO:0000313" key="3">
    <source>
        <dbReference type="Proteomes" id="UP000509126"/>
    </source>
</evidence>
<dbReference type="InterPro" id="IPR011704">
    <property type="entry name" value="ATPase_dyneun-rel_AAA"/>
</dbReference>
<dbReference type="Gene3D" id="3.40.50.300">
    <property type="entry name" value="P-loop containing nucleotide triphosphate hydrolases"/>
    <property type="match status" value="1"/>
</dbReference>
<feature type="domain" description="ATPase dynein-related AAA" evidence="1">
    <location>
        <begin position="268"/>
        <end position="362"/>
    </location>
</feature>